<dbReference type="PANTHER" id="PTHR24243">
    <property type="entry name" value="G-PROTEIN COUPLED RECEPTOR"/>
    <property type="match status" value="1"/>
</dbReference>
<dbReference type="OrthoDB" id="9996052at2759"/>
<keyword evidence="3 8" id="KW-1133">Transmembrane helix</keyword>
<keyword evidence="12" id="KW-1185">Reference proteome</keyword>
<evidence type="ECO:0000256" key="6">
    <source>
        <dbReference type="ARBA" id="ARBA00023170"/>
    </source>
</evidence>
<keyword evidence="5 8" id="KW-0472">Membrane</keyword>
<proteinExistence type="predicted"/>
<gene>
    <name evidence="10" type="ORF">EDS130_LOCUS1650</name>
    <name evidence="11" type="ORF">XAT740_LOCUS13086</name>
</gene>
<feature type="transmembrane region" description="Helical" evidence="8">
    <location>
        <begin position="89"/>
        <end position="110"/>
    </location>
</feature>
<dbReference type="InterPro" id="IPR017452">
    <property type="entry name" value="GPCR_Rhodpsn_7TM"/>
</dbReference>
<dbReference type="InterPro" id="IPR000276">
    <property type="entry name" value="GPCR_Rhodpsn"/>
</dbReference>
<dbReference type="AlphaFoldDB" id="A0A814GML2"/>
<feature type="domain" description="G-protein coupled receptors family 1 profile" evidence="9">
    <location>
        <begin position="29"/>
        <end position="276"/>
    </location>
</feature>
<dbReference type="Proteomes" id="UP000663852">
    <property type="component" value="Unassembled WGS sequence"/>
</dbReference>
<feature type="transmembrane region" description="Helical" evidence="8">
    <location>
        <begin position="256"/>
        <end position="277"/>
    </location>
</feature>
<evidence type="ECO:0000313" key="10">
    <source>
        <dbReference type="EMBL" id="CAF0739740.1"/>
    </source>
</evidence>
<evidence type="ECO:0000259" key="9">
    <source>
        <dbReference type="PROSITE" id="PS50262"/>
    </source>
</evidence>
<name>A0A814GML2_ADIRI</name>
<evidence type="ECO:0000256" key="2">
    <source>
        <dbReference type="ARBA" id="ARBA00022692"/>
    </source>
</evidence>
<feature type="transmembrane region" description="Helical" evidence="8">
    <location>
        <begin position="170"/>
        <end position="194"/>
    </location>
</feature>
<keyword evidence="2 8" id="KW-0812">Transmembrane</keyword>
<evidence type="ECO:0000256" key="8">
    <source>
        <dbReference type="SAM" id="Phobius"/>
    </source>
</evidence>
<accession>A0A814GML2</accession>
<sequence length="336" mass="38936">MSTVEYLNFISQQVHIYFGLTILILGVIGNILNVVIFTTLKTFRETACALYLTIVSLVNICQLLIALLIRILSDGFNMDIRKRSSVCKIYIFVIVWCLLTSISGLCLATIDQCISMTRYRRLSNLPAARRNVLIICTAWSLYSIWFNRYWDVSSGDCTIINPKIVIYATRFHFPILIGCLPISIMVTFSLLAYYHARSYIRQPINIIYLSRDRQLTAMTLIHVLLFIITTLPYVIFYIYSWYRTGQDPTQIALHNLLYAIIILIDFVVYGGSFYLYCCVSERFRKQFIYVLAKLCINPCQQWTHTQVVPRMEVLLDGHHARTRTIHEAISMPCRTV</sequence>
<evidence type="ECO:0000313" key="12">
    <source>
        <dbReference type="Proteomes" id="UP000663828"/>
    </source>
</evidence>
<evidence type="ECO:0000256" key="3">
    <source>
        <dbReference type="ARBA" id="ARBA00022989"/>
    </source>
</evidence>
<dbReference type="GO" id="GO:0004930">
    <property type="term" value="F:G protein-coupled receptor activity"/>
    <property type="evidence" value="ECO:0007669"/>
    <property type="project" value="UniProtKB-KW"/>
</dbReference>
<comment type="subcellular location">
    <subcellularLocation>
        <location evidence="1">Membrane</location>
        <topology evidence="1">Multi-pass membrane protein</topology>
    </subcellularLocation>
</comment>
<dbReference type="Gene3D" id="1.20.1070.10">
    <property type="entry name" value="Rhodopsin 7-helix transmembrane proteins"/>
    <property type="match status" value="1"/>
</dbReference>
<keyword evidence="6" id="KW-0675">Receptor</keyword>
<keyword evidence="7" id="KW-0807">Transducer</keyword>
<evidence type="ECO:0000256" key="4">
    <source>
        <dbReference type="ARBA" id="ARBA00023040"/>
    </source>
</evidence>
<evidence type="ECO:0000313" key="11">
    <source>
        <dbReference type="EMBL" id="CAF0998679.1"/>
    </source>
</evidence>
<dbReference type="PANTHER" id="PTHR24243:SF230">
    <property type="entry name" value="G-PROTEIN COUPLED RECEPTORS FAMILY 1 PROFILE DOMAIN-CONTAINING PROTEIN"/>
    <property type="match status" value="1"/>
</dbReference>
<organism evidence="11 12">
    <name type="scientific">Adineta ricciae</name>
    <name type="common">Rotifer</name>
    <dbReference type="NCBI Taxonomy" id="249248"/>
    <lineage>
        <taxon>Eukaryota</taxon>
        <taxon>Metazoa</taxon>
        <taxon>Spiralia</taxon>
        <taxon>Gnathifera</taxon>
        <taxon>Rotifera</taxon>
        <taxon>Eurotatoria</taxon>
        <taxon>Bdelloidea</taxon>
        <taxon>Adinetida</taxon>
        <taxon>Adinetidae</taxon>
        <taxon>Adineta</taxon>
    </lineage>
</organism>
<evidence type="ECO:0000256" key="5">
    <source>
        <dbReference type="ARBA" id="ARBA00023136"/>
    </source>
</evidence>
<dbReference type="EMBL" id="CAJNOJ010000004">
    <property type="protein sequence ID" value="CAF0739740.1"/>
    <property type="molecule type" value="Genomic_DNA"/>
</dbReference>
<protein>
    <recommendedName>
        <fullName evidence="9">G-protein coupled receptors family 1 profile domain-containing protein</fullName>
    </recommendedName>
</protein>
<dbReference type="SUPFAM" id="SSF81321">
    <property type="entry name" value="Family A G protein-coupled receptor-like"/>
    <property type="match status" value="1"/>
</dbReference>
<feature type="transmembrane region" description="Helical" evidence="8">
    <location>
        <begin position="49"/>
        <end position="69"/>
    </location>
</feature>
<evidence type="ECO:0000256" key="1">
    <source>
        <dbReference type="ARBA" id="ARBA00004141"/>
    </source>
</evidence>
<dbReference type="PROSITE" id="PS50262">
    <property type="entry name" value="G_PROTEIN_RECEP_F1_2"/>
    <property type="match status" value="1"/>
</dbReference>
<comment type="caution">
    <text evidence="11">The sequence shown here is derived from an EMBL/GenBank/DDBJ whole genome shotgun (WGS) entry which is preliminary data.</text>
</comment>
<dbReference type="GO" id="GO:0005886">
    <property type="term" value="C:plasma membrane"/>
    <property type="evidence" value="ECO:0007669"/>
    <property type="project" value="TreeGrafter"/>
</dbReference>
<feature type="transmembrane region" description="Helical" evidence="8">
    <location>
        <begin position="131"/>
        <end position="150"/>
    </location>
</feature>
<dbReference type="EMBL" id="CAJNOR010000752">
    <property type="protein sequence ID" value="CAF0998679.1"/>
    <property type="molecule type" value="Genomic_DNA"/>
</dbReference>
<dbReference type="Pfam" id="PF00001">
    <property type="entry name" value="7tm_1"/>
    <property type="match status" value="1"/>
</dbReference>
<reference evidence="11" key="1">
    <citation type="submission" date="2021-02" db="EMBL/GenBank/DDBJ databases">
        <authorList>
            <person name="Nowell W R."/>
        </authorList>
    </citation>
    <scope>NUCLEOTIDE SEQUENCE</scope>
</reference>
<feature type="transmembrane region" description="Helical" evidence="8">
    <location>
        <begin position="16"/>
        <end position="37"/>
    </location>
</feature>
<feature type="transmembrane region" description="Helical" evidence="8">
    <location>
        <begin position="215"/>
        <end position="236"/>
    </location>
</feature>
<keyword evidence="4" id="KW-0297">G-protein coupled receptor</keyword>
<evidence type="ECO:0000256" key="7">
    <source>
        <dbReference type="ARBA" id="ARBA00023224"/>
    </source>
</evidence>
<dbReference type="Proteomes" id="UP000663828">
    <property type="component" value="Unassembled WGS sequence"/>
</dbReference>